<dbReference type="RefSeq" id="WP_136060060.1">
    <property type="nucleotide sequence ID" value="NZ_CAAHFH010000001.1"/>
</dbReference>
<dbReference type="InterPro" id="IPR017850">
    <property type="entry name" value="Alkaline_phosphatase_core_sf"/>
</dbReference>
<dbReference type="Gene3D" id="3.40.720.10">
    <property type="entry name" value="Alkaline Phosphatase, subunit A"/>
    <property type="match status" value="1"/>
</dbReference>
<dbReference type="PANTHER" id="PTHR43751">
    <property type="entry name" value="SULFATASE"/>
    <property type="match status" value="1"/>
</dbReference>
<dbReference type="AlphaFoldDB" id="A0A6C2UFE0"/>
<accession>A0A6C2UFE0</accession>
<dbReference type="CDD" id="cd16027">
    <property type="entry name" value="SGSH"/>
    <property type="match status" value="1"/>
</dbReference>
<evidence type="ECO:0000313" key="3">
    <source>
        <dbReference type="EMBL" id="VGO18593.1"/>
    </source>
</evidence>
<feature type="signal peptide" evidence="1">
    <location>
        <begin position="1"/>
        <end position="18"/>
    </location>
</feature>
<dbReference type="InterPro" id="IPR000917">
    <property type="entry name" value="Sulfatase_N"/>
</dbReference>
<feature type="domain" description="Sulfatase N-terminal" evidence="2">
    <location>
        <begin position="23"/>
        <end position="293"/>
    </location>
</feature>
<name>A0A6C2UFE0_9BACT</name>
<dbReference type="EMBL" id="CAAHFH010000001">
    <property type="protein sequence ID" value="VGO18593.1"/>
    <property type="molecule type" value="Genomic_DNA"/>
</dbReference>
<evidence type="ECO:0000259" key="2">
    <source>
        <dbReference type="Pfam" id="PF00884"/>
    </source>
</evidence>
<dbReference type="Pfam" id="PF00884">
    <property type="entry name" value="Sulfatase"/>
    <property type="match status" value="1"/>
</dbReference>
<sequence>MTRFIALMICFATGVATAESDRPNILFAFADDWGRHAGAYGTDWLKTPTFDRVAEKGILFDQAYTAVAKCAPCRASVLTGRYPWQNEEVGNHLAYWPKDKFQTYIETLVKNGYYAARVGKGWSPGQLPEGRKLCGEIYTGSYVEAFEAFLDDVPEGKPFHFWFCSSDPHRGYKKQKHTAKRLAQIDLPSYWEDTPALRQDVADYAFEVERFDSDTGKMIQLLEERGLLENTLIIMSSDHGMPFPRAKGDTYMAGNHVPLSIMWKGQLKNPGRTCTAYVNFVDIAPTLLELAGVDPKTTGMDSLSGRSWTEIFRGDDLKGSIPERAFALYGRERHDVNIRPDNRGYPSRAIRKGKYLYINNLAPDLPPTALKESGGIAQFKKLDENSNEWKLLYGSRPADEFYNVEEDPECVNNLASNPEYSRLMKSMRSTLHDQLREQNDPRMTGGEVLFDTYPATVPWKEIHQARVQWEKENSKN</sequence>
<dbReference type="Proteomes" id="UP000346198">
    <property type="component" value="Unassembled WGS sequence"/>
</dbReference>
<dbReference type="SUPFAM" id="SSF53649">
    <property type="entry name" value="Alkaline phosphatase-like"/>
    <property type="match status" value="1"/>
</dbReference>
<evidence type="ECO:0000313" key="4">
    <source>
        <dbReference type="Proteomes" id="UP000346198"/>
    </source>
</evidence>
<keyword evidence="1" id="KW-0732">Signal</keyword>
<proteinExistence type="predicted"/>
<reference evidence="3 4" key="1">
    <citation type="submission" date="2019-04" db="EMBL/GenBank/DDBJ databases">
        <authorList>
            <person name="Van Vliet M D."/>
        </authorList>
    </citation>
    <scope>NUCLEOTIDE SEQUENCE [LARGE SCALE GENOMIC DNA]</scope>
    <source>
        <strain evidence="3 4">F21</strain>
    </source>
</reference>
<dbReference type="PANTHER" id="PTHR43751:SF1">
    <property type="entry name" value="SULFATASE ATSG-RELATED"/>
    <property type="match status" value="1"/>
</dbReference>
<feature type="chain" id="PRO_5028817248" evidence="1">
    <location>
        <begin position="19"/>
        <end position="476"/>
    </location>
</feature>
<keyword evidence="4" id="KW-1185">Reference proteome</keyword>
<protein>
    <submittedName>
        <fullName evidence="3">Arylsulfatase</fullName>
    </submittedName>
</protein>
<gene>
    <name evidence="3" type="primary">atsA_58</name>
    <name evidence="3" type="ORF">SCARR_00646</name>
</gene>
<dbReference type="InterPro" id="IPR052701">
    <property type="entry name" value="GAG_Ulvan_Degrading_Sulfatases"/>
</dbReference>
<organism evidence="3 4">
    <name type="scientific">Pontiella sulfatireligans</name>
    <dbReference type="NCBI Taxonomy" id="2750658"/>
    <lineage>
        <taxon>Bacteria</taxon>
        <taxon>Pseudomonadati</taxon>
        <taxon>Kiritimatiellota</taxon>
        <taxon>Kiritimatiellia</taxon>
        <taxon>Kiritimatiellales</taxon>
        <taxon>Pontiellaceae</taxon>
        <taxon>Pontiella</taxon>
    </lineage>
</organism>
<evidence type="ECO:0000256" key="1">
    <source>
        <dbReference type="SAM" id="SignalP"/>
    </source>
</evidence>